<dbReference type="Gene3D" id="2.60.40.1890">
    <property type="entry name" value="PCu(A)C copper chaperone"/>
    <property type="match status" value="1"/>
</dbReference>
<dbReference type="AlphaFoldDB" id="A0A6N7LVP8"/>
<name>A0A6N7LVP8_9GAMM</name>
<dbReference type="Proteomes" id="UP000469421">
    <property type="component" value="Unassembled WGS sequence"/>
</dbReference>
<sequence length="169" mass="18051">MIRRGCASCIRRISILMRWQLMLKVFSKGAVLVSAMAWAATAQAELVLSEAWLRAVPPVSPTMAGYVTVTNTGEAAVMITGAQGDFAGHVMLHDMSVQQDGTRAMRHLHAVEVPAGESVSFAPGGMHLMLMHLSRVPAEGEQARLCLELKEGAPVCADFTVSGTSPFEA</sequence>
<dbReference type="InterPro" id="IPR036182">
    <property type="entry name" value="PCuAC_sf"/>
</dbReference>
<organism evidence="1 2">
    <name type="scientific">Alcanivorax sediminis</name>
    <dbReference type="NCBI Taxonomy" id="2663008"/>
    <lineage>
        <taxon>Bacteria</taxon>
        <taxon>Pseudomonadati</taxon>
        <taxon>Pseudomonadota</taxon>
        <taxon>Gammaproteobacteria</taxon>
        <taxon>Oceanospirillales</taxon>
        <taxon>Alcanivoracaceae</taxon>
        <taxon>Alcanivorax</taxon>
    </lineage>
</organism>
<dbReference type="Pfam" id="PF04314">
    <property type="entry name" value="PCuAC"/>
    <property type="match status" value="1"/>
</dbReference>
<dbReference type="InterPro" id="IPR058248">
    <property type="entry name" value="Lxx211020-like"/>
</dbReference>
<reference evidence="1 2" key="1">
    <citation type="submission" date="2019-10" db="EMBL/GenBank/DDBJ databases">
        <title>Alcanivorax sp.PA15-N-34 draft genome sequence.</title>
        <authorList>
            <person name="Liao X."/>
            <person name="Shao Z."/>
        </authorList>
    </citation>
    <scope>NUCLEOTIDE SEQUENCE [LARGE SCALE GENOMIC DNA]</scope>
    <source>
        <strain evidence="1 2">PA15-N-34</strain>
    </source>
</reference>
<dbReference type="EMBL" id="WIRE01000001">
    <property type="protein sequence ID" value="MQX53155.1"/>
    <property type="molecule type" value="Genomic_DNA"/>
</dbReference>
<dbReference type="InterPro" id="IPR007410">
    <property type="entry name" value="LpqE-like"/>
</dbReference>
<proteinExistence type="predicted"/>
<keyword evidence="2" id="KW-1185">Reference proteome</keyword>
<protein>
    <submittedName>
        <fullName evidence="1">Copper chaperone PCu(A)C</fullName>
    </submittedName>
</protein>
<dbReference type="SUPFAM" id="SSF110087">
    <property type="entry name" value="DR1885-like metal-binding protein"/>
    <property type="match status" value="1"/>
</dbReference>
<gene>
    <name evidence="1" type="ORF">GFN93_07820</name>
</gene>
<accession>A0A6N7LVP8</accession>
<dbReference type="PANTHER" id="PTHR36302:SF1">
    <property type="entry name" value="COPPER CHAPERONE PCU(A)C"/>
    <property type="match status" value="1"/>
</dbReference>
<evidence type="ECO:0000313" key="1">
    <source>
        <dbReference type="EMBL" id="MQX53155.1"/>
    </source>
</evidence>
<comment type="caution">
    <text evidence="1">The sequence shown here is derived from an EMBL/GenBank/DDBJ whole genome shotgun (WGS) entry which is preliminary data.</text>
</comment>
<dbReference type="PANTHER" id="PTHR36302">
    <property type="entry name" value="BLR7088 PROTEIN"/>
    <property type="match status" value="1"/>
</dbReference>
<evidence type="ECO:0000313" key="2">
    <source>
        <dbReference type="Proteomes" id="UP000469421"/>
    </source>
</evidence>